<evidence type="ECO:0000313" key="4">
    <source>
        <dbReference type="Proteomes" id="UP001501594"/>
    </source>
</evidence>
<gene>
    <name evidence="3" type="ORF">GCM10022256_15890</name>
</gene>
<name>A0ABP8E1A7_9MICO</name>
<dbReference type="RefSeq" id="WP_344794804.1">
    <property type="nucleotide sequence ID" value="NZ_BAABAU010000001.1"/>
</dbReference>
<feature type="compositionally biased region" description="Polar residues" evidence="1">
    <location>
        <begin position="365"/>
        <end position="376"/>
    </location>
</feature>
<feature type="domain" description="Abortive phage infection protein C-terminal" evidence="2">
    <location>
        <begin position="264"/>
        <end position="456"/>
    </location>
</feature>
<keyword evidence="4" id="KW-1185">Reference proteome</keyword>
<dbReference type="Proteomes" id="UP001501594">
    <property type="component" value="Unassembled WGS sequence"/>
</dbReference>
<sequence>MPTSHEQLAQEFFKSYCEANAVPDNPGRAFVQYVSHLLIQRGSFDASHEQLTDGLTDGALDGGIDAVYTLFNNEPLEPDSDIVAGELPSAAKQGHGELEVVVIQTKMHGMGTTAIEKLIANLPRLMDLSPATNLTTTEFNDAILDRFDIARAAWSALAVRGVRLKFRVALGTMSDLSPLNGETVAKIDELERVLKALPAVSSVDVDLEMAPQLIQRHRQLPPENFTLAYQRSLASGAGTITLVRLADYAAFVDDGSGRVRLSLLDENVRDYQGQVLVNQAISETLASPDGTPFWWLNNGITLICQVATTVGEAVHMTAPKVVNGLQTTRVIHDFLAKNPDSAARDQLVQVRILTTSDDNQRDAVTRSTNSQTSVDSASLRATDAVQKDIESYFAARSIYYDRRKGSFREQRAKGEAVVSIRDLGQALTAVVLARPDEARGKPSSLLKDDTRYAQIFNSTVSLDLYLFVVRLDERVVSALASAAANLPGVQRRYLKLHVLTAVVAAKLGFWSTGTARLSSVLTTWQPSDDEVIQALKVVQFSLKNYSASSSSSLEKATKVQGFTTVLAGVPWGDVTAWLSAQDEEDEAVQAAIDSAEAHPGYDDI</sequence>
<protein>
    <recommendedName>
        <fullName evidence="2">Abortive phage infection protein C-terminal domain-containing protein</fullName>
    </recommendedName>
</protein>
<comment type="caution">
    <text evidence="3">The sequence shown here is derived from an EMBL/GenBank/DDBJ whole genome shotgun (WGS) entry which is preliminary data.</text>
</comment>
<evidence type="ECO:0000313" key="3">
    <source>
        <dbReference type="EMBL" id="GAA4265977.1"/>
    </source>
</evidence>
<dbReference type="Pfam" id="PF10592">
    <property type="entry name" value="AIPR"/>
    <property type="match status" value="1"/>
</dbReference>
<evidence type="ECO:0000256" key="1">
    <source>
        <dbReference type="SAM" id="MobiDB-lite"/>
    </source>
</evidence>
<evidence type="ECO:0000259" key="2">
    <source>
        <dbReference type="Pfam" id="PF10592"/>
    </source>
</evidence>
<organism evidence="3 4">
    <name type="scientific">Frondihabitans peucedani</name>
    <dbReference type="NCBI Taxonomy" id="598626"/>
    <lineage>
        <taxon>Bacteria</taxon>
        <taxon>Bacillati</taxon>
        <taxon>Actinomycetota</taxon>
        <taxon>Actinomycetes</taxon>
        <taxon>Micrococcales</taxon>
        <taxon>Microbacteriaceae</taxon>
        <taxon>Frondihabitans</taxon>
    </lineage>
</organism>
<accession>A0ABP8E1A7</accession>
<feature type="region of interest" description="Disordered" evidence="1">
    <location>
        <begin position="358"/>
        <end position="377"/>
    </location>
</feature>
<reference evidence="4" key="1">
    <citation type="journal article" date="2019" name="Int. J. Syst. Evol. Microbiol.">
        <title>The Global Catalogue of Microorganisms (GCM) 10K type strain sequencing project: providing services to taxonomists for standard genome sequencing and annotation.</title>
        <authorList>
            <consortium name="The Broad Institute Genomics Platform"/>
            <consortium name="The Broad Institute Genome Sequencing Center for Infectious Disease"/>
            <person name="Wu L."/>
            <person name="Ma J."/>
        </authorList>
    </citation>
    <scope>NUCLEOTIDE SEQUENCE [LARGE SCALE GENOMIC DNA]</scope>
    <source>
        <strain evidence="4">JCM 17442</strain>
    </source>
</reference>
<dbReference type="InterPro" id="IPR018891">
    <property type="entry name" value="AIPR_C"/>
</dbReference>
<proteinExistence type="predicted"/>
<dbReference type="EMBL" id="BAABAU010000001">
    <property type="protein sequence ID" value="GAA4265977.1"/>
    <property type="molecule type" value="Genomic_DNA"/>
</dbReference>